<protein>
    <submittedName>
        <fullName evidence="5">Histidine kinase</fullName>
    </submittedName>
</protein>
<dbReference type="InterPro" id="IPR036890">
    <property type="entry name" value="HATPase_C_sf"/>
</dbReference>
<feature type="transmembrane region" description="Helical" evidence="2">
    <location>
        <begin position="6"/>
        <end position="31"/>
    </location>
</feature>
<dbReference type="InterPro" id="IPR010559">
    <property type="entry name" value="Sig_transdc_His_kin_internal"/>
</dbReference>
<dbReference type="PANTHER" id="PTHR34220:SF7">
    <property type="entry name" value="SENSOR HISTIDINE KINASE YPDA"/>
    <property type="match status" value="1"/>
</dbReference>
<dbReference type="GO" id="GO:0016020">
    <property type="term" value="C:membrane"/>
    <property type="evidence" value="ECO:0007669"/>
    <property type="project" value="InterPro"/>
</dbReference>
<reference evidence="5 6" key="1">
    <citation type="submission" date="2023-08" db="EMBL/GenBank/DDBJ databases">
        <title>Comparative genomics and taxonomic characterization of three novel marine species of genus Marivirga.</title>
        <authorList>
            <person name="Muhammad N."/>
            <person name="Kim S.-G."/>
        </authorList>
    </citation>
    <scope>NUCLEOTIDE SEQUENCE [LARGE SCALE GENOMIC DNA]</scope>
    <source>
        <strain evidence="5 6">BDSF4-3</strain>
    </source>
</reference>
<dbReference type="Pfam" id="PF06580">
    <property type="entry name" value="His_kinase"/>
    <property type="match status" value="1"/>
</dbReference>
<evidence type="ECO:0000259" key="4">
    <source>
        <dbReference type="Pfam" id="PF07695"/>
    </source>
</evidence>
<dbReference type="Pfam" id="PF07695">
    <property type="entry name" value="7TMR-DISM_7TM"/>
    <property type="match status" value="1"/>
</dbReference>
<feature type="transmembrane region" description="Helical" evidence="2">
    <location>
        <begin position="170"/>
        <end position="188"/>
    </location>
</feature>
<keyword evidence="6" id="KW-1185">Reference proteome</keyword>
<evidence type="ECO:0000256" key="2">
    <source>
        <dbReference type="SAM" id="Phobius"/>
    </source>
</evidence>
<feature type="coiled-coil region" evidence="1">
    <location>
        <begin position="226"/>
        <end position="253"/>
    </location>
</feature>
<feature type="domain" description="7TM-DISM receptor extracellular" evidence="4">
    <location>
        <begin position="11"/>
        <end position="214"/>
    </location>
</feature>
<dbReference type="KEGG" id="msaa:QYS49_09145"/>
<feature type="domain" description="Signal transduction histidine kinase internal region" evidence="3">
    <location>
        <begin position="285"/>
        <end position="363"/>
    </location>
</feature>
<accession>A0AA49JC23</accession>
<dbReference type="RefSeq" id="WP_308349731.1">
    <property type="nucleotide sequence ID" value="NZ_CP129971.1"/>
</dbReference>
<gene>
    <name evidence="5" type="ORF">QYS49_09145</name>
</gene>
<keyword evidence="5" id="KW-0808">Transferase</keyword>
<keyword evidence="2" id="KW-0812">Transmembrane</keyword>
<dbReference type="Proteomes" id="UP001230496">
    <property type="component" value="Chromosome"/>
</dbReference>
<organism evidence="5 6">
    <name type="scientific">Marivirga salinarum</name>
    <dbReference type="NCBI Taxonomy" id="3059078"/>
    <lineage>
        <taxon>Bacteria</taxon>
        <taxon>Pseudomonadati</taxon>
        <taxon>Bacteroidota</taxon>
        <taxon>Cytophagia</taxon>
        <taxon>Cytophagales</taxon>
        <taxon>Marivirgaceae</taxon>
        <taxon>Marivirga</taxon>
    </lineage>
</organism>
<dbReference type="AlphaFoldDB" id="A0AA49JC23"/>
<dbReference type="Gene3D" id="3.30.565.10">
    <property type="entry name" value="Histidine kinase-like ATPase, C-terminal domain"/>
    <property type="match status" value="1"/>
</dbReference>
<keyword evidence="5" id="KW-0418">Kinase</keyword>
<evidence type="ECO:0000259" key="3">
    <source>
        <dbReference type="Pfam" id="PF06580"/>
    </source>
</evidence>
<evidence type="ECO:0000313" key="6">
    <source>
        <dbReference type="Proteomes" id="UP001230496"/>
    </source>
</evidence>
<evidence type="ECO:0000313" key="5">
    <source>
        <dbReference type="EMBL" id="WKK78418.2"/>
    </source>
</evidence>
<sequence length="503" mass="59037">MDYNQIYWVDFINIGFLGIMFFVLLYALGVYVYERKVIYFYYSLYIFVLGIYLFSRSEFIYNNITIEIEEYFPRINFFISDTFQYIAHFAALQFGILFLNAKKDYPIFFRAAYYVRIFFLLAILLSILNISTFNNQVFNDWLSYIERTVATIATIYMQIVILVQAKNKLVVFYMVGSILFLVGAVVSVFALDVIYMRIGTLIEILLFSLGLAYRSNLMQKERNIFKERMISEIQEKEELLNRYNEDLKRQVIERSEALINEQQLFEREKQKVLKLSLEKEIDRVKMTALRSQMKPHFLFNALNAIRALIIKNDSHQAYDYLTDFSRLVRYILESSENEYVSLDEELKMLKIYVRIEQMRADDSFEYSVDVDDSIDKREVSIPPLILQPFLENAIVHGVDNSKENQLISVNISLESESLIRFEVQDNGKGRNNDDNENKFAELGKKKSMAVDLTQKRLNLLDSNQARLEIKDLYLENGASAGTKVVLYLPLIINGKKIKSNINR</sequence>
<feature type="transmembrane region" description="Helical" evidence="2">
    <location>
        <begin position="38"/>
        <end position="55"/>
    </location>
</feature>
<feature type="transmembrane region" description="Helical" evidence="2">
    <location>
        <begin position="194"/>
        <end position="213"/>
    </location>
</feature>
<feature type="transmembrane region" description="Helical" evidence="2">
    <location>
        <begin position="113"/>
        <end position="132"/>
    </location>
</feature>
<keyword evidence="1" id="KW-0175">Coiled coil</keyword>
<evidence type="ECO:0000256" key="1">
    <source>
        <dbReference type="SAM" id="Coils"/>
    </source>
</evidence>
<dbReference type="SUPFAM" id="SSF55874">
    <property type="entry name" value="ATPase domain of HSP90 chaperone/DNA topoisomerase II/histidine kinase"/>
    <property type="match status" value="1"/>
</dbReference>
<feature type="transmembrane region" description="Helical" evidence="2">
    <location>
        <begin position="82"/>
        <end position="101"/>
    </location>
</feature>
<feature type="transmembrane region" description="Helical" evidence="2">
    <location>
        <begin position="144"/>
        <end position="163"/>
    </location>
</feature>
<dbReference type="InterPro" id="IPR011623">
    <property type="entry name" value="7TMR_DISM_rcpt_extracell_dom1"/>
</dbReference>
<dbReference type="PANTHER" id="PTHR34220">
    <property type="entry name" value="SENSOR HISTIDINE KINASE YPDA"/>
    <property type="match status" value="1"/>
</dbReference>
<dbReference type="InterPro" id="IPR050640">
    <property type="entry name" value="Bact_2-comp_sensor_kinase"/>
</dbReference>
<keyword evidence="2" id="KW-1133">Transmembrane helix</keyword>
<name>A0AA49JC23_9BACT</name>
<dbReference type="GO" id="GO:0000155">
    <property type="term" value="F:phosphorelay sensor kinase activity"/>
    <property type="evidence" value="ECO:0007669"/>
    <property type="project" value="InterPro"/>
</dbReference>
<keyword evidence="2" id="KW-0472">Membrane</keyword>
<dbReference type="EMBL" id="CP129971">
    <property type="protein sequence ID" value="WKK78418.2"/>
    <property type="molecule type" value="Genomic_DNA"/>
</dbReference>
<proteinExistence type="predicted"/>